<organism evidence="2 3">
    <name type="scientific">Pedobacter steynii</name>
    <dbReference type="NCBI Taxonomy" id="430522"/>
    <lineage>
        <taxon>Bacteria</taxon>
        <taxon>Pseudomonadati</taxon>
        <taxon>Bacteroidota</taxon>
        <taxon>Sphingobacteriia</taxon>
        <taxon>Sphingobacteriales</taxon>
        <taxon>Sphingobacteriaceae</taxon>
        <taxon>Pedobacter</taxon>
    </lineage>
</organism>
<dbReference type="RefSeq" id="WP_074612951.1">
    <property type="nucleotide sequence ID" value="NZ_FNGY01000018.1"/>
</dbReference>
<keyword evidence="1" id="KW-0472">Membrane</keyword>
<dbReference type="AlphaFoldDB" id="A0A1H0LJV5"/>
<keyword evidence="1" id="KW-0812">Transmembrane</keyword>
<dbReference type="Proteomes" id="UP000183200">
    <property type="component" value="Unassembled WGS sequence"/>
</dbReference>
<evidence type="ECO:0000313" key="2">
    <source>
        <dbReference type="EMBL" id="SDO68311.1"/>
    </source>
</evidence>
<keyword evidence="1" id="KW-1133">Transmembrane helix</keyword>
<protein>
    <submittedName>
        <fullName evidence="2">Uncharacterized protein</fullName>
    </submittedName>
</protein>
<name>A0A1H0LJV5_9SPHI</name>
<sequence length="122" mass="13966">MNKTWQIISITILVIFGTIRIVNYLSRPVGNAQIISKTYEPYWRDDAGDLHRAIKKSLKDNLISYTNYYIKRNNNSGDEVLVACTNDEEKFTYFTYYSLSGSLAQLEDDGISRPKSTNIAVN</sequence>
<dbReference type="OrthoDB" id="9929959at2"/>
<feature type="transmembrane region" description="Helical" evidence="1">
    <location>
        <begin position="6"/>
        <end position="25"/>
    </location>
</feature>
<keyword evidence="3" id="KW-1185">Reference proteome</keyword>
<dbReference type="EMBL" id="FNGY01000018">
    <property type="protein sequence ID" value="SDO68311.1"/>
    <property type="molecule type" value="Genomic_DNA"/>
</dbReference>
<evidence type="ECO:0000256" key="1">
    <source>
        <dbReference type="SAM" id="Phobius"/>
    </source>
</evidence>
<gene>
    <name evidence="2" type="ORF">SAMN05421820_11825</name>
</gene>
<accession>A0A1H0LJV5</accession>
<reference evidence="3" key="1">
    <citation type="submission" date="2016-10" db="EMBL/GenBank/DDBJ databases">
        <authorList>
            <person name="Varghese N."/>
            <person name="Submissions S."/>
        </authorList>
    </citation>
    <scope>NUCLEOTIDE SEQUENCE [LARGE SCALE GENOMIC DNA]</scope>
    <source>
        <strain evidence="3">DSM 19110</strain>
    </source>
</reference>
<proteinExistence type="predicted"/>
<evidence type="ECO:0000313" key="3">
    <source>
        <dbReference type="Proteomes" id="UP000183200"/>
    </source>
</evidence>